<reference evidence="4" key="1">
    <citation type="journal article" date="2014" name="Proc. Natl. Acad. Sci. U.S.A.">
        <title>Extensive sampling of basidiomycete genomes demonstrates inadequacy of the white-rot/brown-rot paradigm for wood decay fungi.</title>
        <authorList>
            <person name="Riley R."/>
            <person name="Salamov A.A."/>
            <person name="Brown D.W."/>
            <person name="Nagy L.G."/>
            <person name="Floudas D."/>
            <person name="Held B.W."/>
            <person name="Levasseur A."/>
            <person name="Lombard V."/>
            <person name="Morin E."/>
            <person name="Otillar R."/>
            <person name="Lindquist E.A."/>
            <person name="Sun H."/>
            <person name="LaButti K.M."/>
            <person name="Schmutz J."/>
            <person name="Jabbour D."/>
            <person name="Luo H."/>
            <person name="Baker S.E."/>
            <person name="Pisabarro A.G."/>
            <person name="Walton J.D."/>
            <person name="Blanchette R.A."/>
            <person name="Henrissat B."/>
            <person name="Martin F."/>
            <person name="Cullen D."/>
            <person name="Hibbett D.S."/>
            <person name="Grigoriev I.V."/>
        </authorList>
    </citation>
    <scope>NUCLEOTIDE SEQUENCE [LARGE SCALE GENOMIC DNA]</scope>
    <source>
        <strain evidence="4">FD-172 SS1</strain>
    </source>
</reference>
<feature type="region of interest" description="Disordered" evidence="1">
    <location>
        <begin position="58"/>
        <end position="141"/>
    </location>
</feature>
<organism evidence="3 4">
    <name type="scientific">Botryobasidium botryosum (strain FD-172 SS1)</name>
    <dbReference type="NCBI Taxonomy" id="930990"/>
    <lineage>
        <taxon>Eukaryota</taxon>
        <taxon>Fungi</taxon>
        <taxon>Dikarya</taxon>
        <taxon>Basidiomycota</taxon>
        <taxon>Agaricomycotina</taxon>
        <taxon>Agaricomycetes</taxon>
        <taxon>Cantharellales</taxon>
        <taxon>Botryobasidiaceae</taxon>
        <taxon>Botryobasidium</taxon>
    </lineage>
</organism>
<feature type="compositionally biased region" description="Polar residues" evidence="1">
    <location>
        <begin position="119"/>
        <end position="141"/>
    </location>
</feature>
<evidence type="ECO:0000313" key="3">
    <source>
        <dbReference type="EMBL" id="KDQ15570.1"/>
    </source>
</evidence>
<feature type="region of interest" description="Disordered" evidence="1">
    <location>
        <begin position="154"/>
        <end position="203"/>
    </location>
</feature>
<feature type="transmembrane region" description="Helical" evidence="2">
    <location>
        <begin position="6"/>
        <end position="27"/>
    </location>
</feature>
<dbReference type="Proteomes" id="UP000027195">
    <property type="component" value="Unassembled WGS sequence"/>
</dbReference>
<dbReference type="InParanoid" id="A0A067MLG0"/>
<keyword evidence="2" id="KW-1133">Transmembrane helix</keyword>
<dbReference type="HOGENOM" id="CLU_1348719_0_0_1"/>
<protein>
    <submittedName>
        <fullName evidence="3">Uncharacterized protein</fullName>
    </submittedName>
</protein>
<dbReference type="EMBL" id="KL198031">
    <property type="protein sequence ID" value="KDQ15570.1"/>
    <property type="molecule type" value="Genomic_DNA"/>
</dbReference>
<keyword evidence="2" id="KW-0812">Transmembrane</keyword>
<keyword evidence="4" id="KW-1185">Reference proteome</keyword>
<name>A0A067MLG0_BOTB1</name>
<sequence>MSHFDIIYAVLGVTAFIFAVTLVYLLVRHKDVAETDEDGVSIRSHTSFSQRGLSESAVLGGAGTAGGPTAPRVPEPAVLPRTSSVTPSDVDAQHATNIDRELETIYRTPPATANGVPASISTTPSSAWATNSSRPQTALSDGTTFSSIGTFASPSSHFQPIPHSSILSATPTPAQPRPHAQVTPPPPLNTTTSFPEEPPQYEP</sequence>
<accession>A0A067MLG0</accession>
<evidence type="ECO:0000256" key="2">
    <source>
        <dbReference type="SAM" id="Phobius"/>
    </source>
</evidence>
<gene>
    <name evidence="3" type="ORF">BOTBODRAFT_54475</name>
</gene>
<dbReference type="AlphaFoldDB" id="A0A067MLG0"/>
<proteinExistence type="predicted"/>
<keyword evidence="2" id="KW-0472">Membrane</keyword>
<evidence type="ECO:0000313" key="4">
    <source>
        <dbReference type="Proteomes" id="UP000027195"/>
    </source>
</evidence>
<evidence type="ECO:0000256" key="1">
    <source>
        <dbReference type="SAM" id="MobiDB-lite"/>
    </source>
</evidence>